<protein>
    <submittedName>
        <fullName evidence="1">7036_t:CDS:1</fullName>
    </submittedName>
</protein>
<feature type="non-terminal residue" evidence="1">
    <location>
        <position position="1"/>
    </location>
</feature>
<dbReference type="EMBL" id="CAJVPZ010065450">
    <property type="protein sequence ID" value="CAG8795283.1"/>
    <property type="molecule type" value="Genomic_DNA"/>
</dbReference>
<evidence type="ECO:0000313" key="2">
    <source>
        <dbReference type="Proteomes" id="UP000789396"/>
    </source>
</evidence>
<keyword evidence="2" id="KW-1185">Reference proteome</keyword>
<accession>A0A9N9JWM5</accession>
<proteinExistence type="predicted"/>
<dbReference type="OrthoDB" id="6270916at2759"/>
<gene>
    <name evidence="1" type="ORF">RFULGI_LOCUS17163</name>
</gene>
<comment type="caution">
    <text evidence="1">The sequence shown here is derived from an EMBL/GenBank/DDBJ whole genome shotgun (WGS) entry which is preliminary data.</text>
</comment>
<reference evidence="1" key="1">
    <citation type="submission" date="2021-06" db="EMBL/GenBank/DDBJ databases">
        <authorList>
            <person name="Kallberg Y."/>
            <person name="Tangrot J."/>
            <person name="Rosling A."/>
        </authorList>
    </citation>
    <scope>NUCLEOTIDE SEQUENCE</scope>
    <source>
        <strain evidence="1">IN212</strain>
    </source>
</reference>
<dbReference type="Proteomes" id="UP000789396">
    <property type="component" value="Unassembled WGS sequence"/>
</dbReference>
<sequence>LGAFLTKLSKQTSEWKATDWDVNPVLNMISIVVRNNPNSVKDIITSIKGFLKYTINKCAVTVESFIKLMASYKAVVEIISPDDVKTNAFGEVILEELKTSLRGTRIRMSRDTLMTLLQDIEQKFGDSKISQHSYFSNVSDNLFDDCVNFLESPPATKQYSEKEFKVGVCISQLAVAMCNQ</sequence>
<dbReference type="AlphaFoldDB" id="A0A9N9JWM5"/>
<evidence type="ECO:0000313" key="1">
    <source>
        <dbReference type="EMBL" id="CAG8795283.1"/>
    </source>
</evidence>
<feature type="non-terminal residue" evidence="1">
    <location>
        <position position="180"/>
    </location>
</feature>
<organism evidence="1 2">
    <name type="scientific">Racocetra fulgida</name>
    <dbReference type="NCBI Taxonomy" id="60492"/>
    <lineage>
        <taxon>Eukaryota</taxon>
        <taxon>Fungi</taxon>
        <taxon>Fungi incertae sedis</taxon>
        <taxon>Mucoromycota</taxon>
        <taxon>Glomeromycotina</taxon>
        <taxon>Glomeromycetes</taxon>
        <taxon>Diversisporales</taxon>
        <taxon>Gigasporaceae</taxon>
        <taxon>Racocetra</taxon>
    </lineage>
</organism>
<name>A0A9N9JWM5_9GLOM</name>